<evidence type="ECO:0000313" key="2">
    <source>
        <dbReference type="Proteomes" id="UP000321638"/>
    </source>
</evidence>
<dbReference type="EMBL" id="VDUZ01000135">
    <property type="protein sequence ID" value="TXL69021.1"/>
    <property type="molecule type" value="Genomic_DNA"/>
</dbReference>
<evidence type="ECO:0000313" key="1">
    <source>
        <dbReference type="EMBL" id="TXL69021.1"/>
    </source>
</evidence>
<protein>
    <recommendedName>
        <fullName evidence="3">IS110 family transposase</fullName>
    </recommendedName>
</protein>
<gene>
    <name evidence="1" type="ORF">FHP25_40470</name>
</gene>
<dbReference type="OrthoDB" id="7459855at2"/>
<keyword evidence="2" id="KW-1185">Reference proteome</keyword>
<dbReference type="AlphaFoldDB" id="A0A5C8P5L3"/>
<proteinExistence type="predicted"/>
<reference evidence="1 2" key="1">
    <citation type="submission" date="2019-06" db="EMBL/GenBank/DDBJ databases">
        <title>New taxonomy in bacterial strain CC-CFT640, isolated from vineyard.</title>
        <authorList>
            <person name="Lin S.-Y."/>
            <person name="Tsai C.-F."/>
            <person name="Young C.-C."/>
        </authorList>
    </citation>
    <scope>NUCLEOTIDE SEQUENCE [LARGE SCALE GENOMIC DNA]</scope>
    <source>
        <strain evidence="1 2">CC-CFT640</strain>
    </source>
</reference>
<evidence type="ECO:0008006" key="3">
    <source>
        <dbReference type="Google" id="ProtNLM"/>
    </source>
</evidence>
<dbReference type="Proteomes" id="UP000321638">
    <property type="component" value="Unassembled WGS sequence"/>
</dbReference>
<name>A0A5C8P5L3_9HYPH</name>
<comment type="caution">
    <text evidence="1">The sequence shown here is derived from an EMBL/GenBank/DDBJ whole genome shotgun (WGS) entry which is preliminary data.</text>
</comment>
<accession>A0A5C8P5L3</accession>
<organism evidence="1 2">
    <name type="scientific">Vineibacter terrae</name>
    <dbReference type="NCBI Taxonomy" id="2586908"/>
    <lineage>
        <taxon>Bacteria</taxon>
        <taxon>Pseudomonadati</taxon>
        <taxon>Pseudomonadota</taxon>
        <taxon>Alphaproteobacteria</taxon>
        <taxon>Hyphomicrobiales</taxon>
        <taxon>Vineibacter</taxon>
    </lineage>
</organism>
<sequence>MARKLMVALWRFLEHGLLPEGRRLERTAALIRAAASAYQGGRMMTVVIHGPYSTAVSDGSHRRRWFEERAGTQKGRTRRVAIVALARKLMVALWRFLEHGLLPEGAVLSAPQR</sequence>